<evidence type="ECO:0000313" key="5">
    <source>
        <dbReference type="Proteomes" id="UP000538955"/>
    </source>
</evidence>
<evidence type="ECO:0000313" key="3">
    <source>
        <dbReference type="EMBL" id="TBW77579.1"/>
    </source>
</evidence>
<evidence type="ECO:0000313" key="4">
    <source>
        <dbReference type="Proteomes" id="UP000291949"/>
    </source>
</evidence>
<dbReference type="EMBL" id="JABBMI010000062">
    <property type="protein sequence ID" value="NMK54605.1"/>
    <property type="molecule type" value="Genomic_DNA"/>
</dbReference>
<evidence type="ECO:0000313" key="2">
    <source>
        <dbReference type="EMBL" id="NMK97761.1"/>
    </source>
</evidence>
<accession>A0A7X9WAQ0</accession>
<reference evidence="5 6" key="2">
    <citation type="submission" date="2020-04" db="EMBL/GenBank/DDBJ databases">
        <title>The Epidemiology and Molecular Characteristics of Linezolid-Resistant Staphylococcus capitis in Huashan Hospital, Shanghai.</title>
        <authorList>
            <person name="Ding L."/>
            <person name="Li P."/>
            <person name="Yang Y."/>
            <person name="Lin D."/>
            <person name="Xu X."/>
        </authorList>
    </citation>
    <scope>NUCLEOTIDE SEQUENCE [LARGE SCALE GENOMIC DNA]</scope>
    <source>
        <strain evidence="2 6">12-86</strain>
        <strain evidence="1 5">17-84</strain>
    </source>
</reference>
<dbReference type="Proteomes" id="UP000291949">
    <property type="component" value="Unassembled WGS sequence"/>
</dbReference>
<reference evidence="3 4" key="1">
    <citation type="journal article" date="2019" name="Sci. Transl. Med.">
        <title>Quorum sensing between bacterial species on the skin protects against epidermal injury in atopic dermatitis.</title>
        <authorList>
            <person name="Williams M.R."/>
        </authorList>
    </citation>
    <scope>NUCLEOTIDE SEQUENCE [LARGE SCALE GENOMIC DNA]</scope>
    <source>
        <strain evidence="3 4">H8</strain>
    </source>
</reference>
<comment type="caution">
    <text evidence="3">The sequence shown here is derived from an EMBL/GenBank/DDBJ whole genome shotgun (WGS) entry which is preliminary data.</text>
</comment>
<proteinExistence type="predicted"/>
<keyword evidence="5" id="KW-1185">Reference proteome</keyword>
<evidence type="ECO:0000313" key="6">
    <source>
        <dbReference type="Proteomes" id="UP000550736"/>
    </source>
</evidence>
<dbReference type="Proteomes" id="UP000538955">
    <property type="component" value="Unassembled WGS sequence"/>
</dbReference>
<dbReference type="Proteomes" id="UP000550736">
    <property type="component" value="Unassembled WGS sequence"/>
</dbReference>
<dbReference type="EMBL" id="JABBLX010000013">
    <property type="protein sequence ID" value="NMK97761.1"/>
    <property type="molecule type" value="Genomic_DNA"/>
</dbReference>
<evidence type="ECO:0000313" key="1">
    <source>
        <dbReference type="EMBL" id="NMK54605.1"/>
    </source>
</evidence>
<gene>
    <name evidence="3" type="ORF">EQ811_00470</name>
    <name evidence="2" type="ORF">HHM13_06585</name>
    <name evidence="1" type="ORF">HHM24_07715</name>
</gene>
<dbReference type="EMBL" id="SCHC01000001">
    <property type="protein sequence ID" value="TBW77579.1"/>
    <property type="molecule type" value="Genomic_DNA"/>
</dbReference>
<organism evidence="3 4">
    <name type="scientific">Staphylococcus capitis</name>
    <dbReference type="NCBI Taxonomy" id="29388"/>
    <lineage>
        <taxon>Bacteria</taxon>
        <taxon>Bacillati</taxon>
        <taxon>Bacillota</taxon>
        <taxon>Bacilli</taxon>
        <taxon>Bacillales</taxon>
        <taxon>Staphylococcaceae</taxon>
        <taxon>Staphylococcus</taxon>
    </lineage>
</organism>
<protein>
    <submittedName>
        <fullName evidence="3">Uncharacterized protein</fullName>
    </submittedName>
</protein>
<dbReference type="AlphaFoldDB" id="A0A7X9WAQ0"/>
<sequence>MNIYVFIQFTTHLNLYNNTCNYSIKTLSLVVRSYFLRIDLFCLKIKKSSPYLIDMNTILHRLSLELLVEFNINDIHDIFISNRTILFEIYDAEYNCCNDEYIFFHLTTSYFIIFDVHHPLLYHLLLKLVTTIE</sequence>
<name>A0A7X9WAQ0_STACP</name>